<accession>A0A3N4HC73</accession>
<name>A0A3N4HC73_ASCIM</name>
<evidence type="ECO:0000313" key="4">
    <source>
        <dbReference type="EMBL" id="RPA71983.1"/>
    </source>
</evidence>
<protein>
    <submittedName>
        <fullName evidence="4">Aldo/keto reductase</fullName>
    </submittedName>
</protein>
<keyword evidence="1" id="KW-0560">Oxidoreductase</keyword>
<dbReference type="GO" id="GO:0070485">
    <property type="term" value="P:dehydro-D-arabinono-1,4-lactone biosynthetic process"/>
    <property type="evidence" value="ECO:0007669"/>
    <property type="project" value="TreeGrafter"/>
</dbReference>
<reference evidence="4 5" key="1">
    <citation type="journal article" date="2018" name="Nat. Ecol. Evol.">
        <title>Pezizomycetes genomes reveal the molecular basis of ectomycorrhizal truffle lifestyle.</title>
        <authorList>
            <person name="Murat C."/>
            <person name="Payen T."/>
            <person name="Noel B."/>
            <person name="Kuo A."/>
            <person name="Morin E."/>
            <person name="Chen J."/>
            <person name="Kohler A."/>
            <person name="Krizsan K."/>
            <person name="Balestrini R."/>
            <person name="Da Silva C."/>
            <person name="Montanini B."/>
            <person name="Hainaut M."/>
            <person name="Levati E."/>
            <person name="Barry K.W."/>
            <person name="Belfiori B."/>
            <person name="Cichocki N."/>
            <person name="Clum A."/>
            <person name="Dockter R.B."/>
            <person name="Fauchery L."/>
            <person name="Guy J."/>
            <person name="Iotti M."/>
            <person name="Le Tacon F."/>
            <person name="Lindquist E.A."/>
            <person name="Lipzen A."/>
            <person name="Malagnac F."/>
            <person name="Mello A."/>
            <person name="Molinier V."/>
            <person name="Miyauchi S."/>
            <person name="Poulain J."/>
            <person name="Riccioni C."/>
            <person name="Rubini A."/>
            <person name="Sitrit Y."/>
            <person name="Splivallo R."/>
            <person name="Traeger S."/>
            <person name="Wang M."/>
            <person name="Zifcakova L."/>
            <person name="Wipf D."/>
            <person name="Zambonelli A."/>
            <person name="Paolocci F."/>
            <person name="Nowrousian M."/>
            <person name="Ottonello S."/>
            <person name="Baldrian P."/>
            <person name="Spatafora J.W."/>
            <person name="Henrissat B."/>
            <person name="Nagy L.G."/>
            <person name="Aury J.M."/>
            <person name="Wincker P."/>
            <person name="Grigoriev I.V."/>
            <person name="Bonfante P."/>
            <person name="Martin F.M."/>
        </authorList>
    </citation>
    <scope>NUCLEOTIDE SEQUENCE [LARGE SCALE GENOMIC DNA]</scope>
    <source>
        <strain evidence="4 5">RN42</strain>
    </source>
</reference>
<keyword evidence="5" id="KW-1185">Reference proteome</keyword>
<dbReference type="STRING" id="1160509.A0A3N4HC73"/>
<organism evidence="4 5">
    <name type="scientific">Ascobolus immersus RN42</name>
    <dbReference type="NCBI Taxonomy" id="1160509"/>
    <lineage>
        <taxon>Eukaryota</taxon>
        <taxon>Fungi</taxon>
        <taxon>Dikarya</taxon>
        <taxon>Ascomycota</taxon>
        <taxon>Pezizomycotina</taxon>
        <taxon>Pezizomycetes</taxon>
        <taxon>Pezizales</taxon>
        <taxon>Ascobolaceae</taxon>
        <taxon>Ascobolus</taxon>
    </lineage>
</organism>
<evidence type="ECO:0000256" key="2">
    <source>
        <dbReference type="SAM" id="MobiDB-lite"/>
    </source>
</evidence>
<dbReference type="PANTHER" id="PTHR42686">
    <property type="entry name" value="GH17980P-RELATED"/>
    <property type="match status" value="1"/>
</dbReference>
<dbReference type="InterPro" id="IPR023210">
    <property type="entry name" value="NADP_OxRdtase_dom"/>
</dbReference>
<dbReference type="EMBL" id="ML119887">
    <property type="protein sequence ID" value="RPA71983.1"/>
    <property type="molecule type" value="Genomic_DNA"/>
</dbReference>
<dbReference type="InterPro" id="IPR036812">
    <property type="entry name" value="NAD(P)_OxRdtase_dom_sf"/>
</dbReference>
<dbReference type="Proteomes" id="UP000275078">
    <property type="component" value="Unassembled WGS sequence"/>
</dbReference>
<dbReference type="Pfam" id="PF00248">
    <property type="entry name" value="Aldo_ket_red"/>
    <property type="match status" value="2"/>
</dbReference>
<dbReference type="AlphaFoldDB" id="A0A3N4HC73"/>
<evidence type="ECO:0000256" key="1">
    <source>
        <dbReference type="ARBA" id="ARBA00023002"/>
    </source>
</evidence>
<proteinExistence type="predicted"/>
<dbReference type="InterPro" id="IPR020471">
    <property type="entry name" value="AKR"/>
</dbReference>
<sequence length="426" mass="46564">MSSSAIPPITETIPPLFLGSSPFNHQYNPDPHALPTTAIITTALASGISGLDTSPYYGPAELLIGAALSTPEVTTKYPRERIFISTKCGRIPGKEGNVFDYSPAWIRRSVERSIKRLNLSSFKSEAQFAAESDPDSKVDPNTYPSTEYVDLVYCHDVEFVSDTEVLEAITALRGLRQEGKLRYVGISGYPLDKLVHLAEMVKAQTGEPLDAVMSYANYTLQNTTLLDKAVPKLEAAGVKVITNGSPLGMGLLRKEGVPVGSMGAWHPAPEGLRAACAKASDVAEKEGWTLANLANRFAFESWLEKGARVGTHVAPEASVAPRDEMMEGVMVRSEGEGRKYGVTVCGCSQVKEILDTMELWRDIILADSGNKVQVEKKQGVQKLAERLQKEVFGEWKDVGWDSPGEGFTRGVHRLEDEESDEKWGKK</sequence>
<dbReference type="SUPFAM" id="SSF51430">
    <property type="entry name" value="NAD(P)-linked oxidoreductase"/>
    <property type="match status" value="1"/>
</dbReference>
<feature type="region of interest" description="Disordered" evidence="2">
    <location>
        <begin position="403"/>
        <end position="426"/>
    </location>
</feature>
<dbReference type="GO" id="GO:0045290">
    <property type="term" value="F:D-arabinose 1-dehydrogenase [NAD(P)+] activity"/>
    <property type="evidence" value="ECO:0007669"/>
    <property type="project" value="TreeGrafter"/>
</dbReference>
<dbReference type="OrthoDB" id="5286008at2759"/>
<evidence type="ECO:0000313" key="5">
    <source>
        <dbReference type="Proteomes" id="UP000275078"/>
    </source>
</evidence>
<feature type="domain" description="NADP-dependent oxidoreductase" evidence="3">
    <location>
        <begin position="146"/>
        <end position="357"/>
    </location>
</feature>
<dbReference type="Gene3D" id="3.20.20.100">
    <property type="entry name" value="NADP-dependent oxidoreductase domain"/>
    <property type="match status" value="1"/>
</dbReference>
<dbReference type="GO" id="GO:0005829">
    <property type="term" value="C:cytosol"/>
    <property type="evidence" value="ECO:0007669"/>
    <property type="project" value="TreeGrafter"/>
</dbReference>
<feature type="domain" description="NADP-dependent oxidoreductase" evidence="3">
    <location>
        <begin position="16"/>
        <end position="120"/>
    </location>
</feature>
<dbReference type="PANTHER" id="PTHR42686:SF1">
    <property type="entry name" value="GH17980P-RELATED"/>
    <property type="match status" value="1"/>
</dbReference>
<evidence type="ECO:0000259" key="3">
    <source>
        <dbReference type="Pfam" id="PF00248"/>
    </source>
</evidence>
<gene>
    <name evidence="4" type="ORF">BJ508DRAFT_419702</name>
</gene>